<accession>A0A2P2IQ43</accession>
<protein>
    <submittedName>
        <fullName evidence="1">Uncharacterized protein</fullName>
    </submittedName>
</protein>
<evidence type="ECO:0000313" key="1">
    <source>
        <dbReference type="EMBL" id="MBW83330.1"/>
    </source>
</evidence>
<reference evidence="1" key="1">
    <citation type="submission" date="2018-02" db="EMBL/GenBank/DDBJ databases">
        <title>Rhizophora mucronata_Transcriptome.</title>
        <authorList>
            <person name="Meera S.P."/>
            <person name="Sreeshan A."/>
            <person name="Augustine A."/>
        </authorList>
    </citation>
    <scope>NUCLEOTIDE SEQUENCE</scope>
    <source>
        <tissue evidence="1">Leaf</tissue>
    </source>
</reference>
<organism evidence="1">
    <name type="scientific">Rhizophora mucronata</name>
    <name type="common">Asiatic mangrove</name>
    <dbReference type="NCBI Taxonomy" id="61149"/>
    <lineage>
        <taxon>Eukaryota</taxon>
        <taxon>Viridiplantae</taxon>
        <taxon>Streptophyta</taxon>
        <taxon>Embryophyta</taxon>
        <taxon>Tracheophyta</taxon>
        <taxon>Spermatophyta</taxon>
        <taxon>Magnoliopsida</taxon>
        <taxon>eudicotyledons</taxon>
        <taxon>Gunneridae</taxon>
        <taxon>Pentapetalae</taxon>
        <taxon>rosids</taxon>
        <taxon>fabids</taxon>
        <taxon>Malpighiales</taxon>
        <taxon>Rhizophoraceae</taxon>
        <taxon>Rhizophora</taxon>
    </lineage>
</organism>
<name>A0A2P2IQ43_RHIMU</name>
<sequence>MTSSVSSTPSTGRNLG</sequence>
<dbReference type="AlphaFoldDB" id="A0A2P2IQ43"/>
<proteinExistence type="predicted"/>
<dbReference type="EMBL" id="GGEC01002847">
    <property type="protein sequence ID" value="MBW83330.1"/>
    <property type="molecule type" value="Transcribed_RNA"/>
</dbReference>